<protein>
    <recommendedName>
        <fullName evidence="8">Acetyltransferase component of pyruvate dehydrogenase complex</fullName>
        <ecNumber evidence="8">2.3.1.12</ecNumber>
    </recommendedName>
</protein>
<sequence>MPIKITMPALSPTMEEGNLLKWNIKEGDKVSAGDVIAEIETDKATMEVEAVDEGTVAKIVVPAGTQGVKVNTLIMVLAEEGEDLSEVAKIAEDKSSSVSKRAPVDEKQVISKDIQVSNAPAPQAQLSVQKHENNIRLFASPLARRLAAQEGLNLSLISGTGPHGRIIKRDVEKVLSDGALKASCSLQVGQPMATGIADEQIIKLFREGEYTLTPHDSMRKTIAKRLTESKQMVPHFYVTVDCELDALLALRAQLNAAAPMVKTQEGTKPAYKLSINDMVIKAIALSLKAVPDANVSWLEGGMLYHKHCDVGVAVSIPNGLITPIIRHAEEKSLPIISNEMKDFATRARERKLKPEEYQGGTTAVSNMGMYGVKEFSAIINSPHATIFAIGAGEQRAVVKDGALAIATMMSVTLSTDHRAVDGALAAELAQAFKKLIENPLAMLM</sequence>
<name>A0A024LRU7_9HYPH</name>
<keyword evidence="3 8" id="KW-0808">Transferase</keyword>
<dbReference type="InterPro" id="IPR023213">
    <property type="entry name" value="CAT-like_dom_sf"/>
</dbReference>
<dbReference type="CDD" id="cd06849">
    <property type="entry name" value="lipoyl_domain"/>
    <property type="match status" value="1"/>
</dbReference>
<evidence type="ECO:0000256" key="5">
    <source>
        <dbReference type="ARBA" id="ARBA00023315"/>
    </source>
</evidence>
<proteinExistence type="inferred from homology"/>
<feature type="domain" description="Lipoyl-binding" evidence="9">
    <location>
        <begin position="2"/>
        <end position="78"/>
    </location>
</feature>
<dbReference type="FunFam" id="2.40.50.100:FF:000010">
    <property type="entry name" value="Acetyltransferase component of pyruvate dehydrogenase complex"/>
    <property type="match status" value="1"/>
</dbReference>
<dbReference type="PROSITE" id="PS00189">
    <property type="entry name" value="LIPOYL"/>
    <property type="match status" value="1"/>
</dbReference>
<keyword evidence="4 8" id="KW-0450">Lipoyl</keyword>
<comment type="similarity">
    <text evidence="1 8">Belongs to the 2-oxoacid dehydrogenase family.</text>
</comment>
<dbReference type="Pfam" id="PF00364">
    <property type="entry name" value="Biotin_lipoyl"/>
    <property type="match status" value="1"/>
</dbReference>
<evidence type="ECO:0000259" key="9">
    <source>
        <dbReference type="PROSITE" id="PS50968"/>
    </source>
</evidence>
<dbReference type="InterPro" id="IPR011053">
    <property type="entry name" value="Single_hybrid_motif"/>
</dbReference>
<evidence type="ECO:0000256" key="2">
    <source>
        <dbReference type="ARBA" id="ARBA00011484"/>
    </source>
</evidence>
<dbReference type="GO" id="GO:0006086">
    <property type="term" value="P:pyruvate decarboxylation to acetyl-CoA"/>
    <property type="evidence" value="ECO:0007669"/>
    <property type="project" value="InterPro"/>
</dbReference>
<evidence type="ECO:0000256" key="6">
    <source>
        <dbReference type="ARBA" id="ARBA00025211"/>
    </source>
</evidence>
<dbReference type="InterPro" id="IPR000089">
    <property type="entry name" value="Biotin_lipoyl"/>
</dbReference>
<dbReference type="GO" id="GO:0004742">
    <property type="term" value="F:dihydrolipoyllysine-residue acetyltransferase activity"/>
    <property type="evidence" value="ECO:0007669"/>
    <property type="project" value="UniProtKB-UniRule"/>
</dbReference>
<keyword evidence="5 8" id="KW-0012">Acyltransferase</keyword>
<accession>A0A024LRU7</accession>
<dbReference type="PANTHER" id="PTHR23151:SF90">
    <property type="entry name" value="DIHYDROLIPOYLLYSINE-RESIDUE ACETYLTRANSFERASE COMPONENT OF PYRUVATE DEHYDROGENASE COMPLEX, MITOCHONDRIAL-RELATED"/>
    <property type="match status" value="1"/>
</dbReference>
<dbReference type="NCBIfam" id="TIGR01349">
    <property type="entry name" value="PDHac_trf_mito"/>
    <property type="match status" value="1"/>
</dbReference>
<gene>
    <name evidence="11" type="primary">pdhC</name>
    <name evidence="11" type="ORF">BN1046_00853</name>
</gene>
<dbReference type="InterPro" id="IPR006257">
    <property type="entry name" value="LAT1"/>
</dbReference>
<reference evidence="11" key="1">
    <citation type="submission" date="2013-11" db="EMBL/GenBank/DDBJ databases">
        <authorList>
            <person name="GENOMES U."/>
        </authorList>
    </citation>
    <scope>NUCLEOTIDE SEQUENCE</scope>
    <source>
        <strain evidence="11">MVT06</strain>
    </source>
</reference>
<feature type="domain" description="Peripheral subunit-binding (PSBD)" evidence="10">
    <location>
        <begin position="138"/>
        <end position="175"/>
    </location>
</feature>
<dbReference type="PROSITE" id="PS50968">
    <property type="entry name" value="BIOTINYL_LIPOYL"/>
    <property type="match status" value="1"/>
</dbReference>
<dbReference type="Gene3D" id="3.30.559.10">
    <property type="entry name" value="Chloramphenicol acetyltransferase-like domain"/>
    <property type="match status" value="1"/>
</dbReference>
<evidence type="ECO:0000256" key="1">
    <source>
        <dbReference type="ARBA" id="ARBA00007317"/>
    </source>
</evidence>
<dbReference type="PROSITE" id="PS51826">
    <property type="entry name" value="PSBD"/>
    <property type="match status" value="1"/>
</dbReference>
<dbReference type="SUPFAM" id="SSF51230">
    <property type="entry name" value="Single hybrid motif"/>
    <property type="match status" value="1"/>
</dbReference>
<comment type="function">
    <text evidence="6">The pyruvate dehydrogenase complex catalyzes the overall conversion of pyruvate to acetyl-CoA and CO(2). It contains multiple copies of three enzymatic components: pyruvate dehydrogenase (E1), dihydrolipoamide acetyltransferase (E2) and lipoamide dehydrogenase (E3).</text>
</comment>
<dbReference type="SUPFAM" id="SSF47005">
    <property type="entry name" value="Peripheral subunit-binding domain of 2-oxo acid dehydrogenase complex"/>
    <property type="match status" value="1"/>
</dbReference>
<dbReference type="SUPFAM" id="SSF52777">
    <property type="entry name" value="CoA-dependent acyltransferases"/>
    <property type="match status" value="1"/>
</dbReference>
<comment type="subunit">
    <text evidence="2">Forms a 24-polypeptide structural core with octahedral symmetry.</text>
</comment>
<dbReference type="EC" id="2.3.1.12" evidence="8"/>
<evidence type="ECO:0000256" key="7">
    <source>
        <dbReference type="ARBA" id="ARBA00048370"/>
    </source>
</evidence>
<dbReference type="PANTHER" id="PTHR23151">
    <property type="entry name" value="DIHYDROLIPOAMIDE ACETYL/SUCCINYL-TRANSFERASE-RELATED"/>
    <property type="match status" value="1"/>
</dbReference>
<dbReference type="InterPro" id="IPR003016">
    <property type="entry name" value="2-oxoA_DH_lipoyl-BS"/>
</dbReference>
<organism evidence="11">
    <name type="scientific">Bartonella schoenbuchensis</name>
    <dbReference type="NCBI Taxonomy" id="165694"/>
    <lineage>
        <taxon>Bacteria</taxon>
        <taxon>Pseudomonadati</taxon>
        <taxon>Pseudomonadota</taxon>
        <taxon>Alphaproteobacteria</taxon>
        <taxon>Hyphomicrobiales</taxon>
        <taxon>Bartonellaceae</taxon>
        <taxon>Bartonella</taxon>
    </lineage>
</organism>
<evidence type="ECO:0000313" key="11">
    <source>
        <dbReference type="EMBL" id="CDP79948.1"/>
    </source>
</evidence>
<dbReference type="Pfam" id="PF00198">
    <property type="entry name" value="2-oxoacid_dh"/>
    <property type="match status" value="1"/>
</dbReference>
<evidence type="ECO:0000259" key="10">
    <source>
        <dbReference type="PROSITE" id="PS51826"/>
    </source>
</evidence>
<dbReference type="Pfam" id="PF02817">
    <property type="entry name" value="E3_binding"/>
    <property type="match status" value="1"/>
</dbReference>
<comment type="cofactor">
    <cofactor evidence="8">
        <name>(R)-lipoate</name>
        <dbReference type="ChEBI" id="CHEBI:83088"/>
    </cofactor>
    <text evidence="8">Binds 1 lipoyl cofactor covalently.</text>
</comment>
<dbReference type="EMBL" id="HG977196">
    <property type="protein sequence ID" value="CDP79948.1"/>
    <property type="molecule type" value="Genomic_DNA"/>
</dbReference>
<comment type="catalytic activity">
    <reaction evidence="7 8">
        <text>N(6)-[(R)-dihydrolipoyl]-L-lysyl-[protein] + acetyl-CoA = N(6)-[(R)-S(8)-acetyldihydrolipoyl]-L-lysyl-[protein] + CoA</text>
        <dbReference type="Rhea" id="RHEA:17017"/>
        <dbReference type="Rhea" id="RHEA-COMP:10475"/>
        <dbReference type="Rhea" id="RHEA-COMP:10478"/>
        <dbReference type="ChEBI" id="CHEBI:57287"/>
        <dbReference type="ChEBI" id="CHEBI:57288"/>
        <dbReference type="ChEBI" id="CHEBI:83100"/>
        <dbReference type="ChEBI" id="CHEBI:83111"/>
        <dbReference type="EC" id="2.3.1.12"/>
    </reaction>
</comment>
<evidence type="ECO:0000256" key="3">
    <source>
        <dbReference type="ARBA" id="ARBA00022679"/>
    </source>
</evidence>
<dbReference type="InterPro" id="IPR036625">
    <property type="entry name" value="E3-bd_dom_sf"/>
</dbReference>
<evidence type="ECO:0000256" key="4">
    <source>
        <dbReference type="ARBA" id="ARBA00022823"/>
    </source>
</evidence>
<evidence type="ECO:0000256" key="8">
    <source>
        <dbReference type="RuleBase" id="RU361137"/>
    </source>
</evidence>
<dbReference type="InterPro" id="IPR001078">
    <property type="entry name" value="2-oxoacid_DH_actylTfrase"/>
</dbReference>
<dbReference type="AlphaFoldDB" id="A0A024LRU7"/>
<dbReference type="GO" id="GO:0045254">
    <property type="term" value="C:pyruvate dehydrogenase complex"/>
    <property type="evidence" value="ECO:0007669"/>
    <property type="project" value="UniProtKB-UniRule"/>
</dbReference>
<dbReference type="Gene3D" id="4.10.320.10">
    <property type="entry name" value="E3-binding domain"/>
    <property type="match status" value="1"/>
</dbReference>
<dbReference type="InterPro" id="IPR045257">
    <property type="entry name" value="E2/Pdx1"/>
</dbReference>
<dbReference type="Gene3D" id="2.40.50.100">
    <property type="match status" value="1"/>
</dbReference>
<reference evidence="11" key="2">
    <citation type="submission" date="2014-05" db="EMBL/GenBank/DDBJ databases">
        <title>Genome sequencing of Bartonella spp. isolated from human blood.</title>
        <authorList>
            <person name="Raoult D."/>
        </authorList>
    </citation>
    <scope>NUCLEOTIDE SEQUENCE</scope>
    <source>
        <strain evidence="11">MVT06</strain>
    </source>
</reference>
<dbReference type="InterPro" id="IPR004167">
    <property type="entry name" value="PSBD"/>
</dbReference>